<dbReference type="AlphaFoldDB" id="A0A2U2B3N0"/>
<reference evidence="1 2" key="1">
    <citation type="submission" date="2018-05" db="EMBL/GenBank/DDBJ databases">
        <title>Marinilabilia rubrum sp. nov., isolated from saltern sediment.</title>
        <authorList>
            <person name="Zhang R."/>
        </authorList>
    </citation>
    <scope>NUCLEOTIDE SEQUENCE [LARGE SCALE GENOMIC DNA]</scope>
    <source>
        <strain evidence="1 2">WTE16</strain>
    </source>
</reference>
<proteinExistence type="predicted"/>
<evidence type="ECO:0000313" key="2">
    <source>
        <dbReference type="Proteomes" id="UP000244956"/>
    </source>
</evidence>
<evidence type="ECO:0008006" key="3">
    <source>
        <dbReference type="Google" id="ProtNLM"/>
    </source>
</evidence>
<gene>
    <name evidence="1" type="ORF">DDZ16_19665</name>
</gene>
<protein>
    <recommendedName>
        <fullName evidence="3">DUF4397 domain-containing protein</fullName>
    </recommendedName>
</protein>
<dbReference type="Proteomes" id="UP000244956">
    <property type="component" value="Unassembled WGS sequence"/>
</dbReference>
<dbReference type="EMBL" id="QEWP01000029">
    <property type="protein sequence ID" value="PWD97654.1"/>
    <property type="molecule type" value="Genomic_DNA"/>
</dbReference>
<accession>A0A2U2B3N0</accession>
<organism evidence="1 2">
    <name type="scientific">Marinilabilia rubra</name>
    <dbReference type="NCBI Taxonomy" id="2162893"/>
    <lineage>
        <taxon>Bacteria</taxon>
        <taxon>Pseudomonadati</taxon>
        <taxon>Bacteroidota</taxon>
        <taxon>Bacteroidia</taxon>
        <taxon>Marinilabiliales</taxon>
        <taxon>Marinilabiliaceae</taxon>
        <taxon>Marinilabilia</taxon>
    </lineage>
</organism>
<comment type="caution">
    <text evidence="1">The sequence shown here is derived from an EMBL/GenBank/DDBJ whole genome shotgun (WGS) entry which is preliminary data.</text>
</comment>
<evidence type="ECO:0000313" key="1">
    <source>
        <dbReference type="EMBL" id="PWD97654.1"/>
    </source>
</evidence>
<dbReference type="OrthoDB" id="9802489at2"/>
<dbReference type="PROSITE" id="PS51257">
    <property type="entry name" value="PROKAR_LIPOPROTEIN"/>
    <property type="match status" value="1"/>
</dbReference>
<name>A0A2U2B3N0_9BACT</name>
<dbReference type="RefSeq" id="WP_109266191.1">
    <property type="nucleotide sequence ID" value="NZ_QEWP01000029.1"/>
</dbReference>
<sequence length="332" mass="37453">MRKLFFLVAIAAFLGACEKDDPPAEFPADPSDNAGNLMIVNSSNRQLVLYDGDTPIRFVPNSETDYLVNIPAEGEIAVDLKLYDWEDVRGNINNPDPTQIYKRWSVPISGSTDRINRVTWHVSNDPDNKEMANIYFNYYGGSEEYVDVYLNGREGAKIMTLKPGDQQMQIGLDFGNYTLHYHYWNSDQTTADGRNYLSWIDTQMIGEDEVDIWLVLNSSREEMSMTVPHLDAELEEISRFGLLKVDNQLSEPVEIYAGDLKIESIMYLDGESKDNLSTIGQGSNGEFYIPIPDGEETVSLNLRAQKLSGAPVKNETVTLTVDQSFTWVIDSN</sequence>
<keyword evidence="2" id="KW-1185">Reference proteome</keyword>